<reference evidence="2" key="1">
    <citation type="journal article" date="2020" name="Nature">
        <title>Giant virus diversity and host interactions through global metagenomics.</title>
        <authorList>
            <person name="Schulz F."/>
            <person name="Roux S."/>
            <person name="Paez-Espino D."/>
            <person name="Jungbluth S."/>
            <person name="Walsh D.A."/>
            <person name="Denef V.J."/>
            <person name="McMahon K.D."/>
            <person name="Konstantinidis K.T."/>
            <person name="Eloe-Fadrosh E.A."/>
            <person name="Kyrpides N.C."/>
            <person name="Woyke T."/>
        </authorList>
    </citation>
    <scope>NUCLEOTIDE SEQUENCE</scope>
    <source>
        <strain evidence="2">GVMAG-M-3300025699-48</strain>
    </source>
</reference>
<evidence type="ECO:0000313" key="2">
    <source>
        <dbReference type="EMBL" id="QHT99408.1"/>
    </source>
</evidence>
<sequence length="72" mass="7813">MVYSQTKRTSSISSITNQAQGGGNKKAGLPYQVGRDSWSSIAMHGTSQKLSMLQMPLTTTVRQSRPIGSRIN</sequence>
<evidence type="ECO:0000256" key="1">
    <source>
        <dbReference type="SAM" id="MobiDB-lite"/>
    </source>
</evidence>
<dbReference type="EMBL" id="MN740307">
    <property type="protein sequence ID" value="QHT99408.1"/>
    <property type="molecule type" value="Genomic_DNA"/>
</dbReference>
<dbReference type="AlphaFoldDB" id="A0A6C0J193"/>
<feature type="region of interest" description="Disordered" evidence="1">
    <location>
        <begin position="1"/>
        <end position="31"/>
    </location>
</feature>
<protein>
    <submittedName>
        <fullName evidence="2">Uncharacterized protein</fullName>
    </submittedName>
</protein>
<organism evidence="2">
    <name type="scientific">viral metagenome</name>
    <dbReference type="NCBI Taxonomy" id="1070528"/>
    <lineage>
        <taxon>unclassified sequences</taxon>
        <taxon>metagenomes</taxon>
        <taxon>organismal metagenomes</taxon>
    </lineage>
</organism>
<feature type="compositionally biased region" description="Polar residues" evidence="1">
    <location>
        <begin position="1"/>
        <end position="19"/>
    </location>
</feature>
<name>A0A6C0J193_9ZZZZ</name>
<accession>A0A6C0J193</accession>
<proteinExistence type="predicted"/>